<dbReference type="CDD" id="cd00730">
    <property type="entry name" value="rubredoxin"/>
    <property type="match status" value="1"/>
</dbReference>
<dbReference type="EMBL" id="JTDB02000001">
    <property type="protein sequence ID" value="NLP59815.1"/>
    <property type="molecule type" value="Genomic_DNA"/>
</dbReference>
<evidence type="ECO:0000256" key="2">
    <source>
        <dbReference type="ARBA" id="ARBA00002792"/>
    </source>
</evidence>
<keyword evidence="5" id="KW-0813">Transport</keyword>
<name>A0A8T6Z495_9BURK</name>
<reference evidence="11" key="1">
    <citation type="journal article" date="2015" name="Genome Announc.">
        <title>Draft Genome Sequence of the Polyhydroxyalkanoate-Producing Bacterium Burkholderia sacchari LMG 19450 Isolated from Brazilian Sugarcane Plantation Soil.</title>
        <authorList>
            <person name="Alexandrino P.M."/>
            <person name="Mendonca T.T."/>
            <person name="Guaman Bautista L.P."/>
            <person name="Cherix J."/>
            <person name="Lozano-Sakalauskas G.C."/>
            <person name="Fujita A."/>
            <person name="Ramos Filho E."/>
            <person name="Long P."/>
            <person name="Padilla G."/>
            <person name="Taciro M.K."/>
            <person name="Gomez J.G."/>
            <person name="Silva L.F."/>
        </authorList>
    </citation>
    <scope>NUCLEOTIDE SEQUENCE</scope>
    <source>
        <strain evidence="11">LMG 19450</strain>
    </source>
</reference>
<evidence type="ECO:0000256" key="5">
    <source>
        <dbReference type="ARBA" id="ARBA00022448"/>
    </source>
</evidence>
<dbReference type="InterPro" id="IPR018527">
    <property type="entry name" value="Rubredoxin_Fe_BS"/>
</dbReference>
<dbReference type="PANTHER" id="PTHR47627:SF1">
    <property type="entry name" value="RUBREDOXIN-1-RELATED"/>
    <property type="match status" value="1"/>
</dbReference>
<evidence type="ECO:0000256" key="8">
    <source>
        <dbReference type="ARBA" id="ARBA00023004"/>
    </source>
</evidence>
<evidence type="ECO:0000256" key="1">
    <source>
        <dbReference type="ARBA" id="ARBA00001965"/>
    </source>
</evidence>
<feature type="domain" description="Rubredoxin-like" evidence="10">
    <location>
        <begin position="84"/>
        <end position="135"/>
    </location>
</feature>
<organism evidence="11 12">
    <name type="scientific">Paraburkholderia sacchari</name>
    <dbReference type="NCBI Taxonomy" id="159450"/>
    <lineage>
        <taxon>Bacteria</taxon>
        <taxon>Pseudomonadati</taxon>
        <taxon>Pseudomonadota</taxon>
        <taxon>Betaproteobacteria</taxon>
        <taxon>Burkholderiales</taxon>
        <taxon>Burkholderiaceae</taxon>
        <taxon>Paraburkholderia</taxon>
    </lineage>
</organism>
<evidence type="ECO:0000313" key="11">
    <source>
        <dbReference type="EMBL" id="NLP59815.1"/>
    </source>
</evidence>
<keyword evidence="6 9" id="KW-0479">Metal-binding</keyword>
<comment type="pathway">
    <text evidence="3">Hydrocarbon metabolism; alkane degradation.</text>
</comment>
<dbReference type="Pfam" id="PF00301">
    <property type="entry name" value="Rubredoxin"/>
    <property type="match status" value="1"/>
</dbReference>
<comment type="cofactor">
    <cofactor evidence="1 9">
        <name>Fe(3+)</name>
        <dbReference type="ChEBI" id="CHEBI:29034"/>
    </cofactor>
</comment>
<evidence type="ECO:0000313" key="12">
    <source>
        <dbReference type="Proteomes" id="UP000030460"/>
    </source>
</evidence>
<dbReference type="GO" id="GO:0043448">
    <property type="term" value="P:alkane catabolic process"/>
    <property type="evidence" value="ECO:0007669"/>
    <property type="project" value="TreeGrafter"/>
</dbReference>
<dbReference type="InterPro" id="IPR050526">
    <property type="entry name" value="Rubredoxin_ET"/>
</dbReference>
<dbReference type="GO" id="GO:0005506">
    <property type="term" value="F:iron ion binding"/>
    <property type="evidence" value="ECO:0007669"/>
    <property type="project" value="UniProtKB-UniRule"/>
</dbReference>
<keyword evidence="12" id="KW-1185">Reference proteome</keyword>
<evidence type="ECO:0000256" key="4">
    <source>
        <dbReference type="ARBA" id="ARBA00005337"/>
    </source>
</evidence>
<dbReference type="RefSeq" id="WP_084225543.1">
    <property type="nucleotide sequence ID" value="NZ_CADFGF010000004.1"/>
</dbReference>
<protein>
    <recommendedName>
        <fullName evidence="9">Rubredoxin</fullName>
    </recommendedName>
</protein>
<evidence type="ECO:0000256" key="9">
    <source>
        <dbReference type="RuleBase" id="RU003820"/>
    </source>
</evidence>
<dbReference type="PROSITE" id="PS00202">
    <property type="entry name" value="RUBREDOXIN"/>
    <property type="match status" value="1"/>
</dbReference>
<keyword evidence="8 9" id="KW-0408">Iron</keyword>
<evidence type="ECO:0000256" key="7">
    <source>
        <dbReference type="ARBA" id="ARBA00022982"/>
    </source>
</evidence>
<evidence type="ECO:0000256" key="3">
    <source>
        <dbReference type="ARBA" id="ARBA00004933"/>
    </source>
</evidence>
<dbReference type="FunFam" id="2.20.28.10:FF:000001">
    <property type="entry name" value="Rubredoxin"/>
    <property type="match status" value="1"/>
</dbReference>
<dbReference type="PRINTS" id="PR00163">
    <property type="entry name" value="RUBREDOXIN"/>
</dbReference>
<evidence type="ECO:0000259" key="10">
    <source>
        <dbReference type="PROSITE" id="PS50903"/>
    </source>
</evidence>
<dbReference type="PROSITE" id="PS50903">
    <property type="entry name" value="RUBREDOXIN_LIKE"/>
    <property type="match status" value="1"/>
</dbReference>
<reference evidence="11" key="2">
    <citation type="submission" date="2020-04" db="EMBL/GenBank/DDBJ databases">
        <authorList>
            <person name="Alexandrino P."/>
            <person name="Mendonca T."/>
            <person name="Guaman L."/>
            <person name="Cherix J."/>
            <person name="Lozano-Sakalauskas G."/>
            <person name="Fujita A."/>
            <person name="Filho E.R."/>
            <person name="Long P."/>
            <person name="Padilla G."/>
            <person name="Taciro M.K."/>
            <person name="Gomez J.G."/>
            <person name="Silva L.F."/>
            <person name="Torres M."/>
        </authorList>
    </citation>
    <scope>NUCLEOTIDE SEQUENCE</scope>
    <source>
        <strain evidence="11">LMG 19450</strain>
    </source>
</reference>
<keyword evidence="7 9" id="KW-0249">Electron transport</keyword>
<dbReference type="PANTHER" id="PTHR47627">
    <property type="entry name" value="RUBREDOXIN"/>
    <property type="match status" value="1"/>
</dbReference>
<dbReference type="AlphaFoldDB" id="A0A8T6Z495"/>
<proteinExistence type="inferred from homology"/>
<comment type="function">
    <text evidence="2">Involved in the hydrocarbon hydroxylating system, which transfers electrons from NADH to rubredoxin reductase and then through rubredoxin to alkane 1 monooxygenase.</text>
</comment>
<dbReference type="SUPFAM" id="SSF57802">
    <property type="entry name" value="Rubredoxin-like"/>
    <property type="match status" value="1"/>
</dbReference>
<dbReference type="Proteomes" id="UP000030460">
    <property type="component" value="Unassembled WGS sequence"/>
</dbReference>
<sequence length="137" mass="14776">MYKKGVALEIQFSPERLNDGAGDPYWIDLTAAEATALLETLQAKLAARETTSAPLVVALDTPREPHADAAIATAAHATQSDQAFKQWVCVICGWVYDEAAGAPDDGLAPGTRWADVPNDWRCPLCDVGKEDFALVEF</sequence>
<dbReference type="Gene3D" id="2.20.28.10">
    <property type="match status" value="1"/>
</dbReference>
<gene>
    <name evidence="11" type="ORF">NH14_001340</name>
</gene>
<dbReference type="InterPro" id="IPR024935">
    <property type="entry name" value="Rubredoxin_dom"/>
</dbReference>
<comment type="caution">
    <text evidence="11">The sequence shown here is derived from an EMBL/GenBank/DDBJ whole genome shotgun (WGS) entry which is preliminary data.</text>
</comment>
<dbReference type="InterPro" id="IPR024934">
    <property type="entry name" value="Rubredoxin-like_dom"/>
</dbReference>
<dbReference type="GO" id="GO:0009055">
    <property type="term" value="F:electron transfer activity"/>
    <property type="evidence" value="ECO:0007669"/>
    <property type="project" value="TreeGrafter"/>
</dbReference>
<evidence type="ECO:0000256" key="6">
    <source>
        <dbReference type="ARBA" id="ARBA00022723"/>
    </source>
</evidence>
<comment type="similarity">
    <text evidence="4 9">Belongs to the rubredoxin family.</text>
</comment>
<accession>A0A8T6Z495</accession>